<dbReference type="FunFam" id="3.40.50.720:FF:000084">
    <property type="entry name" value="Short-chain dehydrogenase reductase"/>
    <property type="match status" value="1"/>
</dbReference>
<name>A0A938YMU9_9ACTN</name>
<accession>A0A938YMU9</accession>
<evidence type="ECO:0000256" key="2">
    <source>
        <dbReference type="ARBA" id="ARBA00023002"/>
    </source>
</evidence>
<proteinExistence type="inferred from homology"/>
<dbReference type="Proteomes" id="UP000663801">
    <property type="component" value="Unassembled WGS sequence"/>
</dbReference>
<comment type="caution">
    <text evidence="3">The sequence shown here is derived from an EMBL/GenBank/DDBJ whole genome shotgun (WGS) entry which is preliminary data.</text>
</comment>
<evidence type="ECO:0000313" key="4">
    <source>
        <dbReference type="Proteomes" id="UP000663801"/>
    </source>
</evidence>
<reference evidence="3" key="1">
    <citation type="submission" date="2021-01" db="EMBL/GenBank/DDBJ databases">
        <title>KCTC 19127 draft genome.</title>
        <authorList>
            <person name="An D."/>
        </authorList>
    </citation>
    <scope>NUCLEOTIDE SEQUENCE</scope>
    <source>
        <strain evidence="3">KCTC 19127</strain>
    </source>
</reference>
<dbReference type="Gene3D" id="3.40.50.720">
    <property type="entry name" value="NAD(P)-binding Rossmann-like Domain"/>
    <property type="match status" value="1"/>
</dbReference>
<evidence type="ECO:0000256" key="1">
    <source>
        <dbReference type="ARBA" id="ARBA00006484"/>
    </source>
</evidence>
<sequence length="255" mass="26603">MSGSRSVADRSRPVDGKRVVVTGAASGIGKGVATALVQGGARVVLLDRNVDAVTAVADELGATAIGCDVTDEDQVRAAMRGAAEHLGGLDGAVNNAGIVLNEPAESMSLVDFNRVIAVNLTGVFLCAREQFPFLADGGGSIVNTASMCAGIVVRPQPQVSYNASKSAVVGLTRSLAAEWADRNIRVNSVSPGYTLTELVRSPELAPQHEQWSSLTPMKRLADIDDLVGAYLFLLSDQAGFMTGQDIVIDGGYTVW</sequence>
<dbReference type="PRINTS" id="PR00080">
    <property type="entry name" value="SDRFAMILY"/>
</dbReference>
<comment type="similarity">
    <text evidence="1">Belongs to the short-chain dehydrogenases/reductases (SDR) family.</text>
</comment>
<dbReference type="RefSeq" id="WP_205257722.1">
    <property type="nucleotide sequence ID" value="NZ_BAAAPV010000005.1"/>
</dbReference>
<dbReference type="SUPFAM" id="SSF51735">
    <property type="entry name" value="NAD(P)-binding Rossmann-fold domains"/>
    <property type="match status" value="1"/>
</dbReference>
<evidence type="ECO:0000313" key="3">
    <source>
        <dbReference type="EMBL" id="MBM9477603.1"/>
    </source>
</evidence>
<dbReference type="PRINTS" id="PR00081">
    <property type="entry name" value="GDHRDH"/>
</dbReference>
<dbReference type="Pfam" id="PF13561">
    <property type="entry name" value="adh_short_C2"/>
    <property type="match status" value="1"/>
</dbReference>
<protein>
    <submittedName>
        <fullName evidence="3">SDR family oxidoreductase</fullName>
    </submittedName>
</protein>
<dbReference type="EMBL" id="JAERWL010000011">
    <property type="protein sequence ID" value="MBM9477603.1"/>
    <property type="molecule type" value="Genomic_DNA"/>
</dbReference>
<dbReference type="PANTHER" id="PTHR42760:SF115">
    <property type="entry name" value="3-OXOACYL-[ACYL-CARRIER-PROTEIN] REDUCTASE FABG"/>
    <property type="match status" value="1"/>
</dbReference>
<keyword evidence="4" id="KW-1185">Reference proteome</keyword>
<dbReference type="NCBIfam" id="NF005559">
    <property type="entry name" value="PRK07231.1"/>
    <property type="match status" value="1"/>
</dbReference>
<keyword evidence="2" id="KW-0560">Oxidoreductase</keyword>
<dbReference type="GO" id="GO:0016616">
    <property type="term" value="F:oxidoreductase activity, acting on the CH-OH group of donors, NAD or NADP as acceptor"/>
    <property type="evidence" value="ECO:0007669"/>
    <property type="project" value="TreeGrafter"/>
</dbReference>
<dbReference type="InterPro" id="IPR036291">
    <property type="entry name" value="NAD(P)-bd_dom_sf"/>
</dbReference>
<dbReference type="PANTHER" id="PTHR42760">
    <property type="entry name" value="SHORT-CHAIN DEHYDROGENASES/REDUCTASES FAMILY MEMBER"/>
    <property type="match status" value="1"/>
</dbReference>
<dbReference type="InterPro" id="IPR002347">
    <property type="entry name" value="SDR_fam"/>
</dbReference>
<dbReference type="AlphaFoldDB" id="A0A938YMU9"/>
<gene>
    <name evidence="3" type="ORF">JL107_14220</name>
</gene>
<organism evidence="3 4">
    <name type="scientific">Nakamurella flavida</name>
    <dbReference type="NCBI Taxonomy" id="363630"/>
    <lineage>
        <taxon>Bacteria</taxon>
        <taxon>Bacillati</taxon>
        <taxon>Actinomycetota</taxon>
        <taxon>Actinomycetes</taxon>
        <taxon>Nakamurellales</taxon>
        <taxon>Nakamurellaceae</taxon>
        <taxon>Nakamurella</taxon>
    </lineage>
</organism>